<evidence type="ECO:0000313" key="2">
    <source>
        <dbReference type="EMBL" id="CAA9318893.1"/>
    </source>
</evidence>
<proteinExistence type="predicted"/>
<name>A0A6J4KYA6_9HYPH</name>
<feature type="region of interest" description="Disordered" evidence="1">
    <location>
        <begin position="150"/>
        <end position="207"/>
    </location>
</feature>
<dbReference type="GO" id="GO:0032259">
    <property type="term" value="P:methylation"/>
    <property type="evidence" value="ECO:0007669"/>
    <property type="project" value="UniProtKB-KW"/>
</dbReference>
<reference evidence="2" key="1">
    <citation type="submission" date="2020-02" db="EMBL/GenBank/DDBJ databases">
        <authorList>
            <person name="Meier V. D."/>
        </authorList>
    </citation>
    <scope>NUCLEOTIDE SEQUENCE</scope>
    <source>
        <strain evidence="2">AVDCRST_MAG90</strain>
    </source>
</reference>
<dbReference type="GO" id="GO:0160206">
    <property type="term" value="F:tRNA (cytidine(32)/uridine(32)-2'-O)-methyltransferase activity"/>
    <property type="evidence" value="ECO:0007669"/>
    <property type="project" value="UniProtKB-EC"/>
</dbReference>
<keyword evidence="2" id="KW-0489">Methyltransferase</keyword>
<feature type="non-terminal residue" evidence="2">
    <location>
        <position position="1"/>
    </location>
</feature>
<evidence type="ECO:0000256" key="1">
    <source>
        <dbReference type="SAM" id="MobiDB-lite"/>
    </source>
</evidence>
<protein>
    <submittedName>
        <fullName evidence="2">tRNA (Cytidine(32)/uridine(32)-2'-O)-methyltransferase</fullName>
        <ecNumber evidence="2">2.1.1.200</ecNumber>
    </submittedName>
</protein>
<dbReference type="AlphaFoldDB" id="A0A6J4KYA6"/>
<feature type="compositionally biased region" description="Basic residues" evidence="1">
    <location>
        <begin position="64"/>
        <end position="93"/>
    </location>
</feature>
<organism evidence="2">
    <name type="scientific">uncultured Microvirga sp</name>
    <dbReference type="NCBI Taxonomy" id="412392"/>
    <lineage>
        <taxon>Bacteria</taxon>
        <taxon>Pseudomonadati</taxon>
        <taxon>Pseudomonadota</taxon>
        <taxon>Alphaproteobacteria</taxon>
        <taxon>Hyphomicrobiales</taxon>
        <taxon>Methylobacteriaceae</taxon>
        <taxon>Microvirga</taxon>
        <taxon>environmental samples</taxon>
    </lineage>
</organism>
<feature type="non-terminal residue" evidence="2">
    <location>
        <position position="207"/>
    </location>
</feature>
<feature type="region of interest" description="Disordered" evidence="1">
    <location>
        <begin position="1"/>
        <end position="132"/>
    </location>
</feature>
<keyword evidence="2" id="KW-0808">Transferase</keyword>
<accession>A0A6J4KYA6</accession>
<sequence>GVLPSVARPRRTRCTDVLSSGDERSRLSPRPCSRPHDARRPARRRSRPQARQGRGARQPAGPPRGRRARGNPVRPRAHRARERRDLARRRHPHLSGPPRPGLPQSRPGGAADRLGMVQPRRRGPALRRRAAFAAGRPRVGGLAVRLSRSRARGGELLPTRQEGHHGPQHARHFLAPRDDRAGRAHPARRHPGADRGATPQMEKRRRV</sequence>
<feature type="compositionally biased region" description="Low complexity" evidence="1">
    <location>
        <begin position="49"/>
        <end position="59"/>
    </location>
</feature>
<dbReference type="EC" id="2.1.1.200" evidence="2"/>
<dbReference type="EMBL" id="CADCUC010000173">
    <property type="protein sequence ID" value="CAA9318893.1"/>
    <property type="molecule type" value="Genomic_DNA"/>
</dbReference>
<feature type="compositionally biased region" description="Basic residues" evidence="1">
    <location>
        <begin position="119"/>
        <end position="130"/>
    </location>
</feature>
<gene>
    <name evidence="2" type="ORF">AVDCRST_MAG90-903</name>
</gene>